<feature type="coiled-coil region" evidence="1">
    <location>
        <begin position="5"/>
        <end position="78"/>
    </location>
</feature>
<gene>
    <name evidence="4" type="primary">LOC107818313</name>
</gene>
<evidence type="ECO:0000313" key="4">
    <source>
        <dbReference type="RefSeq" id="XP_016499791.1"/>
    </source>
</evidence>
<protein>
    <submittedName>
        <fullName evidence="4">Uncharacterized protein LOC107818313</fullName>
    </submittedName>
    <submittedName>
        <fullName evidence="4">WEB family protein At3g02930, chloroplastic-like</fullName>
    </submittedName>
</protein>
<name>A0A1S4CF98_TOBAC</name>
<proteinExistence type="predicted"/>
<keyword evidence="1" id="KW-0175">Coiled coil</keyword>
<feature type="compositionally biased region" description="Basic and acidic residues" evidence="2">
    <location>
        <begin position="404"/>
        <end position="416"/>
    </location>
</feature>
<dbReference type="PANTHER" id="PTHR35164:SF9">
    <property type="entry name" value="EXPRESSED PROTEIN"/>
    <property type="match status" value="1"/>
</dbReference>
<evidence type="ECO:0000256" key="2">
    <source>
        <dbReference type="SAM" id="MobiDB-lite"/>
    </source>
</evidence>
<reference evidence="3" key="1">
    <citation type="journal article" date="2014" name="Nat. Commun.">
        <title>The tobacco genome sequence and its comparison with those of tomato and potato.</title>
        <authorList>
            <person name="Sierro N."/>
            <person name="Battey J.N."/>
            <person name="Ouadi S."/>
            <person name="Bakaher N."/>
            <person name="Bovet L."/>
            <person name="Willig A."/>
            <person name="Goepfert S."/>
            <person name="Peitsch M.C."/>
            <person name="Ivanov N.V."/>
        </authorList>
    </citation>
    <scope>NUCLEOTIDE SEQUENCE [LARGE SCALE GENOMIC DNA]</scope>
</reference>
<dbReference type="KEGG" id="nta:107818313"/>
<dbReference type="RefSeq" id="XP_016499791.1">
    <property type="nucleotide sequence ID" value="XM_016644305.2"/>
</dbReference>
<dbReference type="PANTHER" id="PTHR35164">
    <property type="entry name" value="EXPRESSED PROTEIN"/>
    <property type="match status" value="1"/>
</dbReference>
<dbReference type="Proteomes" id="UP000790787">
    <property type="component" value="Chromosome 13"/>
</dbReference>
<dbReference type="AlphaFoldDB" id="A0A1S4CF98"/>
<feature type="coiled-coil region" evidence="1">
    <location>
        <begin position="235"/>
        <end position="339"/>
    </location>
</feature>
<dbReference type="OMA" id="EESHMAW"/>
<keyword evidence="3" id="KW-1185">Reference proteome</keyword>
<feature type="region of interest" description="Disordered" evidence="2">
    <location>
        <begin position="404"/>
        <end position="497"/>
    </location>
</feature>
<accession>A0A1S4CF98</accession>
<feature type="compositionally biased region" description="Basic and acidic residues" evidence="2">
    <location>
        <begin position="480"/>
        <end position="497"/>
    </location>
</feature>
<dbReference type="OrthoDB" id="774313at2759"/>
<reference evidence="4" key="2">
    <citation type="submission" date="2025-08" db="UniProtKB">
        <authorList>
            <consortium name="RefSeq"/>
        </authorList>
    </citation>
    <scope>IDENTIFICATION</scope>
    <source>
        <tissue evidence="4">Leaf</tissue>
    </source>
</reference>
<feature type="compositionally biased region" description="Basic and acidic residues" evidence="2">
    <location>
        <begin position="447"/>
        <end position="463"/>
    </location>
</feature>
<evidence type="ECO:0000256" key="1">
    <source>
        <dbReference type="SAM" id="Coils"/>
    </source>
</evidence>
<sequence>MQEQMRKHQEELKTLKKLYIDTAQEALKVRQNNIKSLELELERAEQSHLKLAEKDDSLRKLKEELSNAKENKAQAMDVLSHFKKRVYELEAEVANRRLSESKVFDSLASQTREFEQTTIELEKSKVEISSLHEKIESLEASSEQNIRHVNCSCDGKIANSLAKEVGCLRFELGLAKANLDKIQEREKFASLKAKALSDEMILVRKELKLATDAEEKSQKALDDLALALKEVASEATVAKQKLSASQLELEQVKEEALQLKQMVRNIEQEKAVAQQETAKLAESLKNAEHMTRRAKKEIYKLRDILKQVIKEANAAKGAADLARDENSQLKDSLAEKEESLCFLTRENERLRINEVVAHENVKELKRLLSSSSLKIEDKDQEEEKHYDLKLSEVKLQQEQENLEAKIQDEDPEKAEALKGSIFDTTKQVSHHRRASSSASSDDFGTPRTEDFDHPDYNHLDNSDSGRSPSNSRRKKALFRRVGDLIRRKSFHKREPSS</sequence>
<evidence type="ECO:0000313" key="3">
    <source>
        <dbReference type="Proteomes" id="UP000790787"/>
    </source>
</evidence>
<dbReference type="STRING" id="4097.A0A1S4CF98"/>
<dbReference type="RefSeq" id="XP_016499791.1">
    <property type="nucleotide sequence ID" value="XM_016644305.1"/>
</dbReference>
<dbReference type="GeneID" id="107818313"/>
<dbReference type="PaxDb" id="4097-A0A1S4CF98"/>
<organism evidence="3 4">
    <name type="scientific">Nicotiana tabacum</name>
    <name type="common">Common tobacco</name>
    <dbReference type="NCBI Taxonomy" id="4097"/>
    <lineage>
        <taxon>Eukaryota</taxon>
        <taxon>Viridiplantae</taxon>
        <taxon>Streptophyta</taxon>
        <taxon>Embryophyta</taxon>
        <taxon>Tracheophyta</taxon>
        <taxon>Spermatophyta</taxon>
        <taxon>Magnoliopsida</taxon>
        <taxon>eudicotyledons</taxon>
        <taxon>Gunneridae</taxon>
        <taxon>Pentapetalae</taxon>
        <taxon>asterids</taxon>
        <taxon>lamiids</taxon>
        <taxon>Solanales</taxon>
        <taxon>Solanaceae</taxon>
        <taxon>Nicotianoideae</taxon>
        <taxon>Nicotianeae</taxon>
        <taxon>Nicotiana</taxon>
    </lineage>
</organism>